<dbReference type="GO" id="GO:0009450">
    <property type="term" value="P:gamma-aminobutyric acid catabolic process"/>
    <property type="evidence" value="ECO:0007669"/>
    <property type="project" value="TreeGrafter"/>
</dbReference>
<dbReference type="PANTHER" id="PTHR43206:SF2">
    <property type="entry name" value="4-AMINOBUTYRATE AMINOTRANSFERASE GABT"/>
    <property type="match status" value="1"/>
</dbReference>
<dbReference type="InterPro" id="IPR015421">
    <property type="entry name" value="PyrdxlP-dep_Trfase_major"/>
</dbReference>
<dbReference type="Gene3D" id="3.40.640.10">
    <property type="entry name" value="Type I PLP-dependent aspartate aminotransferase-like (Major domain)"/>
    <property type="match status" value="1"/>
</dbReference>
<keyword evidence="3" id="KW-0032">Aminotransferase</keyword>
<comment type="similarity">
    <text evidence="2">Belongs to the class-III pyridoxal-phosphate-dependent aminotransferase family.</text>
</comment>
<reference evidence="5" key="3">
    <citation type="submission" date="2023-05" db="EMBL/GenBank/DDBJ databases">
        <authorList>
            <person name="Smith C.H."/>
        </authorList>
    </citation>
    <scope>NUCLEOTIDE SEQUENCE</scope>
    <source>
        <strain evidence="5">CHS0354</strain>
        <tissue evidence="5">Mantle</tissue>
    </source>
</reference>
<evidence type="ECO:0000256" key="1">
    <source>
        <dbReference type="ARBA" id="ARBA00001933"/>
    </source>
</evidence>
<evidence type="ECO:0008006" key="7">
    <source>
        <dbReference type="Google" id="ProtNLM"/>
    </source>
</evidence>
<dbReference type="InterPro" id="IPR005814">
    <property type="entry name" value="Aminotrans_3"/>
</dbReference>
<gene>
    <name evidence="5" type="ORF">CHS0354_018558</name>
</gene>
<reference evidence="5" key="1">
    <citation type="journal article" date="2021" name="Genome Biol. Evol.">
        <title>A High-Quality Reference Genome for a Parasitic Bivalve with Doubly Uniparental Inheritance (Bivalvia: Unionida).</title>
        <authorList>
            <person name="Smith C.H."/>
        </authorList>
    </citation>
    <scope>NUCLEOTIDE SEQUENCE</scope>
    <source>
        <strain evidence="5">CHS0354</strain>
    </source>
</reference>
<protein>
    <recommendedName>
        <fullName evidence="7">4-aminobutyrate aminotransferase</fullName>
    </recommendedName>
</protein>
<evidence type="ECO:0000256" key="3">
    <source>
        <dbReference type="ARBA" id="ARBA00022576"/>
    </source>
</evidence>
<dbReference type="InterPro" id="IPR015424">
    <property type="entry name" value="PyrdxlP-dep_Trfase"/>
</dbReference>
<reference evidence="5" key="2">
    <citation type="journal article" date="2021" name="Genome Biol. Evol.">
        <title>Developing a high-quality reference genome for a parasitic bivalve with doubly uniparental inheritance (Bivalvia: Unionida).</title>
        <authorList>
            <person name="Smith C.H."/>
        </authorList>
    </citation>
    <scope>NUCLEOTIDE SEQUENCE</scope>
    <source>
        <strain evidence="5">CHS0354</strain>
        <tissue evidence="5">Mantle</tissue>
    </source>
</reference>
<name>A0AAE0WB05_9BIVA</name>
<organism evidence="5 6">
    <name type="scientific">Potamilus streckersoni</name>
    <dbReference type="NCBI Taxonomy" id="2493646"/>
    <lineage>
        <taxon>Eukaryota</taxon>
        <taxon>Metazoa</taxon>
        <taxon>Spiralia</taxon>
        <taxon>Lophotrochozoa</taxon>
        <taxon>Mollusca</taxon>
        <taxon>Bivalvia</taxon>
        <taxon>Autobranchia</taxon>
        <taxon>Heteroconchia</taxon>
        <taxon>Palaeoheterodonta</taxon>
        <taxon>Unionida</taxon>
        <taxon>Unionoidea</taxon>
        <taxon>Unionidae</taxon>
        <taxon>Ambleminae</taxon>
        <taxon>Lampsilini</taxon>
        <taxon>Potamilus</taxon>
    </lineage>
</organism>
<dbReference type="EMBL" id="JAEAOA010001141">
    <property type="protein sequence ID" value="KAK3606962.1"/>
    <property type="molecule type" value="Genomic_DNA"/>
</dbReference>
<accession>A0AAE0WB05</accession>
<dbReference type="GO" id="GO:0008483">
    <property type="term" value="F:transaminase activity"/>
    <property type="evidence" value="ECO:0007669"/>
    <property type="project" value="UniProtKB-KW"/>
</dbReference>
<evidence type="ECO:0000256" key="2">
    <source>
        <dbReference type="ARBA" id="ARBA00008954"/>
    </source>
</evidence>
<keyword evidence="4" id="KW-0808">Transferase</keyword>
<evidence type="ECO:0000313" key="5">
    <source>
        <dbReference type="EMBL" id="KAK3606962.1"/>
    </source>
</evidence>
<evidence type="ECO:0000313" key="6">
    <source>
        <dbReference type="Proteomes" id="UP001195483"/>
    </source>
</evidence>
<dbReference type="AlphaFoldDB" id="A0AAE0WB05"/>
<evidence type="ECO:0000256" key="4">
    <source>
        <dbReference type="ARBA" id="ARBA00022679"/>
    </source>
</evidence>
<comment type="caution">
    <text evidence="5">The sequence shown here is derived from an EMBL/GenBank/DDBJ whole genome shotgun (WGS) entry which is preliminary data.</text>
</comment>
<dbReference type="GO" id="GO:0005829">
    <property type="term" value="C:cytosol"/>
    <property type="evidence" value="ECO:0007669"/>
    <property type="project" value="TreeGrafter"/>
</dbReference>
<comment type="cofactor">
    <cofactor evidence="1">
        <name>pyridoxal 5'-phosphate</name>
        <dbReference type="ChEBI" id="CHEBI:597326"/>
    </cofactor>
</comment>
<dbReference type="GO" id="GO:0030170">
    <property type="term" value="F:pyridoxal phosphate binding"/>
    <property type="evidence" value="ECO:0007669"/>
    <property type="project" value="InterPro"/>
</dbReference>
<proteinExistence type="inferred from homology"/>
<dbReference type="Pfam" id="PF00202">
    <property type="entry name" value="Aminotran_3"/>
    <property type="match status" value="1"/>
</dbReference>
<keyword evidence="6" id="KW-1185">Reference proteome</keyword>
<dbReference type="Proteomes" id="UP001195483">
    <property type="component" value="Unassembled WGS sequence"/>
</dbReference>
<sequence>MQVSDGVITMFDDVFAERASNSEVWDVEGKRYLDFSAGLILGYRAYIELAEKLNRIAPGSTPKKSVLFTTGAESVENAVKIARMYTKRPGIITFRGGFHGRTALTMAMTGKVMPYKKAIGSLPGDIYHIPMPVAHHHVSEADSLAALENLFMADIEADRVAALIMEPVMGEGGFIFRLKALSINCTQFAKSTVFCLYPMKFSPDLGVQENGLRLNTMALNRT</sequence>
<dbReference type="SUPFAM" id="SSF53383">
    <property type="entry name" value="PLP-dependent transferases"/>
    <property type="match status" value="1"/>
</dbReference>
<dbReference type="PANTHER" id="PTHR43206">
    <property type="entry name" value="AMINOTRANSFERASE"/>
    <property type="match status" value="1"/>
</dbReference>